<dbReference type="InterPro" id="IPR018294">
    <property type="entry name" value="ISPD_synthase_CS"/>
</dbReference>
<proteinExistence type="predicted"/>
<dbReference type="Proteomes" id="UP001206128">
    <property type="component" value="Unassembled WGS sequence"/>
</dbReference>
<protein>
    <submittedName>
        <fullName evidence="3">2-C-methyl-D-erythritol 4-phosphate cytidylyltransferase</fullName>
    </submittedName>
</protein>
<keyword evidence="2 3" id="KW-0548">Nucleotidyltransferase</keyword>
<dbReference type="PROSITE" id="PS01295">
    <property type="entry name" value="ISPD"/>
    <property type="match status" value="1"/>
</dbReference>
<dbReference type="PANTHER" id="PTHR32125">
    <property type="entry name" value="2-C-METHYL-D-ERYTHRITOL 4-PHOSPHATE CYTIDYLYLTRANSFERASE, CHLOROPLASTIC"/>
    <property type="match status" value="1"/>
</dbReference>
<evidence type="ECO:0000256" key="2">
    <source>
        <dbReference type="ARBA" id="ARBA00022695"/>
    </source>
</evidence>
<accession>A0AAE3KJU8</accession>
<dbReference type="InterPro" id="IPR034683">
    <property type="entry name" value="IspD/TarI"/>
</dbReference>
<keyword evidence="1" id="KW-0808">Transferase</keyword>
<reference evidence="3" key="1">
    <citation type="submission" date="2022-06" db="EMBL/GenBank/DDBJ databases">
        <title>Genomic Encyclopedia of Archaeal and Bacterial Type Strains, Phase II (KMG-II): from individual species to whole genera.</title>
        <authorList>
            <person name="Goeker M."/>
        </authorList>
    </citation>
    <scope>NUCLEOTIDE SEQUENCE</scope>
    <source>
        <strain evidence="3">DSM 43935</strain>
    </source>
</reference>
<dbReference type="InterPro" id="IPR050088">
    <property type="entry name" value="IspD/TarI_cytidylyltransf_bact"/>
</dbReference>
<dbReference type="RefSeq" id="WP_253768683.1">
    <property type="nucleotide sequence ID" value="NZ_JAMTCK010000003.1"/>
</dbReference>
<dbReference type="InterPro" id="IPR029044">
    <property type="entry name" value="Nucleotide-diphossugar_trans"/>
</dbReference>
<organism evidence="3 4">
    <name type="scientific">Goodfellowiella coeruleoviolacea</name>
    <dbReference type="NCBI Taxonomy" id="334858"/>
    <lineage>
        <taxon>Bacteria</taxon>
        <taxon>Bacillati</taxon>
        <taxon>Actinomycetota</taxon>
        <taxon>Actinomycetes</taxon>
        <taxon>Pseudonocardiales</taxon>
        <taxon>Pseudonocardiaceae</taxon>
        <taxon>Goodfellowiella</taxon>
    </lineage>
</organism>
<dbReference type="EMBL" id="JAMTCK010000003">
    <property type="protein sequence ID" value="MCP2164723.1"/>
    <property type="molecule type" value="Genomic_DNA"/>
</dbReference>
<evidence type="ECO:0000256" key="1">
    <source>
        <dbReference type="ARBA" id="ARBA00022679"/>
    </source>
</evidence>
<dbReference type="GO" id="GO:0008299">
    <property type="term" value="P:isoprenoid biosynthetic process"/>
    <property type="evidence" value="ECO:0007669"/>
    <property type="project" value="InterPro"/>
</dbReference>
<dbReference type="GO" id="GO:0050518">
    <property type="term" value="F:2-C-methyl-D-erythritol 4-phosphate cytidylyltransferase activity"/>
    <property type="evidence" value="ECO:0007669"/>
    <property type="project" value="TreeGrafter"/>
</dbReference>
<dbReference type="PANTHER" id="PTHR32125:SF4">
    <property type="entry name" value="2-C-METHYL-D-ERYTHRITOL 4-PHOSPHATE CYTIDYLYLTRANSFERASE, CHLOROPLASTIC"/>
    <property type="match status" value="1"/>
</dbReference>
<dbReference type="SUPFAM" id="SSF53448">
    <property type="entry name" value="Nucleotide-diphospho-sugar transferases"/>
    <property type="match status" value="1"/>
</dbReference>
<sequence>MSIALVRVATSGERVESGDGEPLLVHAVRGLLDAGCVQQVVVATQPSDVDTVTASLDSFGEAVHVFPDAFSGPAGRIEAARRALDHALERCPDARVVLVHDAARPFTPPETVQAVVNAVLAGNPVVVPVLPLTDTVKQVDPAGVIQATPDRSAMRVTQTPQGFAVDVLRRAYRLAQPDDPASDLELVTRLPDAPRVSTVPGHPTAMRVRTPFDLAVVRAMLADNRSPV</sequence>
<dbReference type="Gene3D" id="3.90.550.10">
    <property type="entry name" value="Spore Coat Polysaccharide Biosynthesis Protein SpsA, Chain A"/>
    <property type="match status" value="1"/>
</dbReference>
<gene>
    <name evidence="3" type="ORF">LX83_001563</name>
</gene>
<dbReference type="AlphaFoldDB" id="A0AAE3KJU8"/>
<evidence type="ECO:0000313" key="3">
    <source>
        <dbReference type="EMBL" id="MCP2164723.1"/>
    </source>
</evidence>
<dbReference type="Pfam" id="PF01128">
    <property type="entry name" value="IspD"/>
    <property type="match status" value="1"/>
</dbReference>
<comment type="caution">
    <text evidence="3">The sequence shown here is derived from an EMBL/GenBank/DDBJ whole genome shotgun (WGS) entry which is preliminary data.</text>
</comment>
<evidence type="ECO:0000313" key="4">
    <source>
        <dbReference type="Proteomes" id="UP001206128"/>
    </source>
</evidence>
<name>A0AAE3KJU8_9PSEU</name>
<keyword evidence="4" id="KW-1185">Reference proteome</keyword>